<evidence type="ECO:0000313" key="2">
    <source>
        <dbReference type="Proteomes" id="UP000051677"/>
    </source>
</evidence>
<organism evidence="1 2">
    <name type="scientific">Mycobacterium gordonae</name>
    <dbReference type="NCBI Taxonomy" id="1778"/>
    <lineage>
        <taxon>Bacteria</taxon>
        <taxon>Bacillati</taxon>
        <taxon>Actinomycetota</taxon>
        <taxon>Actinomycetes</taxon>
        <taxon>Mycobacteriales</taxon>
        <taxon>Mycobacteriaceae</taxon>
        <taxon>Mycobacterium</taxon>
    </lineage>
</organism>
<dbReference type="AlphaFoldDB" id="A0A0Q2RJ13"/>
<gene>
    <name evidence="1" type="ORF">AO501_23140</name>
</gene>
<dbReference type="EMBL" id="LKTM01000377">
    <property type="protein sequence ID" value="KQH75395.1"/>
    <property type="molecule type" value="Genomic_DNA"/>
</dbReference>
<name>A0A0Q2RJ13_MYCGO</name>
<accession>A0A0Q2RJ13</accession>
<sequence length="87" mass="9463">MAAIAQSEDGVVNPTDLVESLRLRAQSSLQGPLNSLLAAGLVTRISGIGDRVYYRREASAAWAFALELLTRALREEAQLDQRPTADH</sequence>
<protein>
    <submittedName>
        <fullName evidence="1">Uncharacterized protein</fullName>
    </submittedName>
</protein>
<reference evidence="1 2" key="1">
    <citation type="submission" date="2015-10" db="EMBL/GenBank/DDBJ databases">
        <title>Mycobacterium gordonae draft genome assembly.</title>
        <authorList>
            <person name="Ustinova V."/>
            <person name="Smirnova T."/>
            <person name="Blagodatskikh K."/>
            <person name="Varlamov D."/>
            <person name="Larionova E."/>
            <person name="Chernousova L."/>
        </authorList>
    </citation>
    <scope>NUCLEOTIDE SEQUENCE [LARGE SCALE GENOMIC DNA]</scope>
    <source>
        <strain evidence="1 2">CTRI 14-8773</strain>
    </source>
</reference>
<dbReference type="OrthoDB" id="4629783at2"/>
<proteinExistence type="predicted"/>
<evidence type="ECO:0000313" key="1">
    <source>
        <dbReference type="EMBL" id="KQH75395.1"/>
    </source>
</evidence>
<comment type="caution">
    <text evidence="1">The sequence shown here is derived from an EMBL/GenBank/DDBJ whole genome shotgun (WGS) entry which is preliminary data.</text>
</comment>
<dbReference type="Proteomes" id="UP000051677">
    <property type="component" value="Unassembled WGS sequence"/>
</dbReference>